<keyword evidence="7 14" id="KW-0472">Membrane</keyword>
<keyword evidence="10" id="KW-0012">Acyltransferase</keyword>
<proteinExistence type="predicted"/>
<dbReference type="EMBL" id="PSZC01000004">
    <property type="protein sequence ID" value="PPJ38876.1"/>
    <property type="molecule type" value="Genomic_DNA"/>
</dbReference>
<comment type="pathway">
    <text evidence="12">Glycan biosynthesis.</text>
</comment>
<dbReference type="PROSITE" id="PS52029">
    <property type="entry name" value="LD_TPASE"/>
    <property type="match status" value="1"/>
</dbReference>
<feature type="active site" description="Nucleophile" evidence="13">
    <location>
        <position position="400"/>
    </location>
</feature>
<keyword evidence="14" id="KW-1133">Transmembrane helix</keyword>
<feature type="transmembrane region" description="Helical" evidence="14">
    <location>
        <begin position="62"/>
        <end position="84"/>
    </location>
</feature>
<evidence type="ECO:0000256" key="14">
    <source>
        <dbReference type="SAM" id="Phobius"/>
    </source>
</evidence>
<keyword evidence="8" id="KW-0564">Palmitate</keyword>
<sequence length="454" mass="48171">MNAAKRLVRHCRARAECRRHVLCCCGATPDSWCGLEGAVSRVGAVHARVRDRGGEDVRGRRSLLVVSAVLTAIVVLVGGCGGSGGGTSSAPVSQGPDITAPAAIDVPAADHGPLNPATPIVVNSADGMLTEVTVSDRDGKTVAGDFGADHRSWTSKDPLNYGSTYRVDAQAVNLAQVATNKTVTVATIDADHKAYANVVPAPDLVAQTGIGVGQPMVFQFTAPVANKAEVQKHLKVTVTPPQPGAWYWVDDKDVHYRAAQYWQPGTKIHIEADVFGLDLGDGVFGAENNSADYTVHDSWIAQADGNTEQLTILHNGAQVNQMPMSLGSPGFPSHEGPHVISEKSPSIIMDSCSYGVCAGQPGYYREKVDLDERISNDGEFVHSAPWSVGQQGASNVSHGCVNLSPDNAQWFFDHFGVGDVVEITNSGGQPLPVWDTYGDWEVPWNTWQAGNANS</sequence>
<dbReference type="InterPro" id="IPR050979">
    <property type="entry name" value="LD-transpeptidase"/>
</dbReference>
<dbReference type="PANTHER" id="PTHR30582:SF2">
    <property type="entry name" value="L,D-TRANSPEPTIDASE YCIB-RELATED"/>
    <property type="match status" value="1"/>
</dbReference>
<dbReference type="CDD" id="cd13432">
    <property type="entry name" value="LDT_IgD_like_2"/>
    <property type="match status" value="1"/>
</dbReference>
<evidence type="ECO:0000256" key="2">
    <source>
        <dbReference type="ARBA" id="ARBA00022475"/>
    </source>
</evidence>
<keyword evidence="4" id="KW-0732">Signal</keyword>
<evidence type="ECO:0000256" key="11">
    <source>
        <dbReference type="ARBA" id="ARBA00023316"/>
    </source>
</evidence>
<evidence type="ECO:0000256" key="13">
    <source>
        <dbReference type="PROSITE-ProRule" id="PRU01373"/>
    </source>
</evidence>
<gene>
    <name evidence="16" type="ORF">C5E45_08515</name>
</gene>
<dbReference type="OrthoDB" id="5242354at2"/>
<protein>
    <recommendedName>
        <fullName evidence="15">L,D-TPase catalytic domain-containing protein</fullName>
    </recommendedName>
</protein>
<evidence type="ECO:0000256" key="12">
    <source>
        <dbReference type="ARBA" id="ARBA00060592"/>
    </source>
</evidence>
<keyword evidence="6 13" id="KW-0573">Peptidoglycan synthesis</keyword>
<dbReference type="GO" id="GO:0005576">
    <property type="term" value="C:extracellular region"/>
    <property type="evidence" value="ECO:0007669"/>
    <property type="project" value="TreeGrafter"/>
</dbReference>
<feature type="domain" description="L,D-TPase catalytic" evidence="15">
    <location>
        <begin position="299"/>
        <end position="424"/>
    </location>
</feature>
<dbReference type="GO" id="GO:0016746">
    <property type="term" value="F:acyltransferase activity"/>
    <property type="evidence" value="ECO:0007669"/>
    <property type="project" value="UniProtKB-KW"/>
</dbReference>
<keyword evidence="14" id="KW-0812">Transmembrane</keyword>
<dbReference type="GO" id="GO:0008360">
    <property type="term" value="P:regulation of cell shape"/>
    <property type="evidence" value="ECO:0007669"/>
    <property type="project" value="UniProtKB-UniRule"/>
</dbReference>
<evidence type="ECO:0000256" key="9">
    <source>
        <dbReference type="ARBA" id="ARBA00023288"/>
    </source>
</evidence>
<accession>A0A2S6AUH7</accession>
<dbReference type="GO" id="GO:0071555">
    <property type="term" value="P:cell wall organization"/>
    <property type="evidence" value="ECO:0007669"/>
    <property type="project" value="UniProtKB-UniRule"/>
</dbReference>
<keyword evidence="2" id="KW-1003">Cell membrane</keyword>
<organism evidence="16 17">
    <name type="scientific">Nocardia nova</name>
    <dbReference type="NCBI Taxonomy" id="37330"/>
    <lineage>
        <taxon>Bacteria</taxon>
        <taxon>Bacillati</taxon>
        <taxon>Actinomycetota</taxon>
        <taxon>Actinomycetes</taxon>
        <taxon>Mycobacteriales</taxon>
        <taxon>Nocardiaceae</taxon>
        <taxon>Nocardia</taxon>
    </lineage>
</organism>
<name>A0A2S6AUH7_9NOCA</name>
<dbReference type="SUPFAM" id="SSF141523">
    <property type="entry name" value="L,D-transpeptidase catalytic domain-like"/>
    <property type="match status" value="1"/>
</dbReference>
<dbReference type="InterPro" id="IPR041280">
    <property type="entry name" value="Big_10"/>
</dbReference>
<keyword evidence="3" id="KW-0808">Transferase</keyword>
<dbReference type="InterPro" id="IPR038063">
    <property type="entry name" value="Transpep_catalytic_dom"/>
</dbReference>
<evidence type="ECO:0000256" key="1">
    <source>
        <dbReference type="ARBA" id="ARBA00004752"/>
    </source>
</evidence>
<feature type="active site" description="Proton donor/acceptor" evidence="13">
    <location>
        <position position="382"/>
    </location>
</feature>
<dbReference type="GO" id="GO:0018104">
    <property type="term" value="P:peptidoglycan-protein cross-linking"/>
    <property type="evidence" value="ECO:0007669"/>
    <property type="project" value="TreeGrafter"/>
</dbReference>
<keyword evidence="5 13" id="KW-0133">Cell shape</keyword>
<dbReference type="Pfam" id="PF17964">
    <property type="entry name" value="Big_10"/>
    <property type="match status" value="1"/>
</dbReference>
<dbReference type="Pfam" id="PF03734">
    <property type="entry name" value="YkuD"/>
    <property type="match status" value="1"/>
</dbReference>
<dbReference type="Gene3D" id="2.40.440.10">
    <property type="entry name" value="L,D-transpeptidase catalytic domain-like"/>
    <property type="match status" value="1"/>
</dbReference>
<dbReference type="UniPathway" id="UPA00219"/>
<evidence type="ECO:0000256" key="7">
    <source>
        <dbReference type="ARBA" id="ARBA00023136"/>
    </source>
</evidence>
<evidence type="ECO:0000259" key="15">
    <source>
        <dbReference type="PROSITE" id="PS52029"/>
    </source>
</evidence>
<keyword evidence="9" id="KW-0449">Lipoprotein</keyword>
<evidence type="ECO:0000256" key="4">
    <source>
        <dbReference type="ARBA" id="ARBA00022729"/>
    </source>
</evidence>
<evidence type="ECO:0000256" key="3">
    <source>
        <dbReference type="ARBA" id="ARBA00022679"/>
    </source>
</evidence>
<evidence type="ECO:0000313" key="17">
    <source>
        <dbReference type="Proteomes" id="UP000239874"/>
    </source>
</evidence>
<evidence type="ECO:0000256" key="10">
    <source>
        <dbReference type="ARBA" id="ARBA00023315"/>
    </source>
</evidence>
<evidence type="ECO:0000313" key="16">
    <source>
        <dbReference type="EMBL" id="PPJ38876.1"/>
    </source>
</evidence>
<dbReference type="Proteomes" id="UP000239874">
    <property type="component" value="Unassembled WGS sequence"/>
</dbReference>
<evidence type="ECO:0000256" key="8">
    <source>
        <dbReference type="ARBA" id="ARBA00023139"/>
    </source>
</evidence>
<dbReference type="InterPro" id="IPR005490">
    <property type="entry name" value="LD_TPept_cat_dom"/>
</dbReference>
<reference evidence="16 17" key="1">
    <citation type="submission" date="2018-02" db="EMBL/GenBank/DDBJ databases">
        <title>8 Nocardia nova and 1 Nocardia cyriacigeorgica strain used for evolution to TMP-SMX.</title>
        <authorList>
            <person name="Mehta H."/>
            <person name="Weng J."/>
            <person name="Shamoo Y."/>
        </authorList>
    </citation>
    <scope>NUCLEOTIDE SEQUENCE [LARGE SCALE GENOMIC DNA]</scope>
    <source>
        <strain evidence="16 17">MDA3139</strain>
    </source>
</reference>
<dbReference type="FunFam" id="2.40.440.10:FF:000005">
    <property type="entry name" value="L,D-transpeptidase 2"/>
    <property type="match status" value="1"/>
</dbReference>
<keyword evidence="11 13" id="KW-0961">Cell wall biogenesis/degradation</keyword>
<evidence type="ECO:0000256" key="6">
    <source>
        <dbReference type="ARBA" id="ARBA00022984"/>
    </source>
</evidence>
<dbReference type="GO" id="GO:0071972">
    <property type="term" value="F:peptidoglycan L,D-transpeptidase activity"/>
    <property type="evidence" value="ECO:0007669"/>
    <property type="project" value="TreeGrafter"/>
</dbReference>
<dbReference type="CDD" id="cd16913">
    <property type="entry name" value="YkuD_like"/>
    <property type="match status" value="1"/>
</dbReference>
<dbReference type="AlphaFoldDB" id="A0A2S6AUH7"/>
<dbReference type="Gene3D" id="2.60.40.3710">
    <property type="match status" value="1"/>
</dbReference>
<dbReference type="PANTHER" id="PTHR30582">
    <property type="entry name" value="L,D-TRANSPEPTIDASE"/>
    <property type="match status" value="1"/>
</dbReference>
<dbReference type="Gene3D" id="2.60.40.3780">
    <property type="match status" value="1"/>
</dbReference>
<evidence type="ECO:0000256" key="5">
    <source>
        <dbReference type="ARBA" id="ARBA00022960"/>
    </source>
</evidence>
<comment type="pathway">
    <text evidence="1 13">Cell wall biogenesis; peptidoglycan biosynthesis.</text>
</comment>
<comment type="caution">
    <text evidence="16">The sequence shown here is derived from an EMBL/GenBank/DDBJ whole genome shotgun (WGS) entry which is preliminary data.</text>
</comment>